<accession>A0A9D4TMH3</accession>
<dbReference type="EMBL" id="SIDB01000008">
    <property type="protein sequence ID" value="KAI3429569.1"/>
    <property type="molecule type" value="Genomic_DNA"/>
</dbReference>
<dbReference type="PANTHER" id="PTHR47587">
    <property type="entry name" value="OS05G0103500 PROTEIN"/>
    <property type="match status" value="1"/>
</dbReference>
<protein>
    <submittedName>
        <fullName evidence="2">Uncharacterized protein</fullName>
    </submittedName>
</protein>
<evidence type="ECO:0000256" key="1">
    <source>
        <dbReference type="SAM" id="MobiDB-lite"/>
    </source>
</evidence>
<dbReference type="PANTHER" id="PTHR47587:SF2">
    <property type="entry name" value="OS05G0103500 PROTEIN"/>
    <property type="match status" value="1"/>
</dbReference>
<reference evidence="2" key="1">
    <citation type="journal article" date="2019" name="Plant J.">
        <title>Chlorella vulgaris genome assembly and annotation reveals the molecular basis for metabolic acclimation to high light conditions.</title>
        <authorList>
            <person name="Cecchin M."/>
            <person name="Marcolungo L."/>
            <person name="Rossato M."/>
            <person name="Girolomoni L."/>
            <person name="Cosentino E."/>
            <person name="Cuine S."/>
            <person name="Li-Beisson Y."/>
            <person name="Delledonne M."/>
            <person name="Ballottari M."/>
        </authorList>
    </citation>
    <scope>NUCLEOTIDE SEQUENCE</scope>
    <source>
        <strain evidence="2">211/11P</strain>
    </source>
</reference>
<proteinExistence type="predicted"/>
<dbReference type="AlphaFoldDB" id="A0A9D4TMH3"/>
<sequence length="161" mass="17151">MGQSSSSLQDDEMSLDSGVRITQGLLERLDGKPTQRKPPGGGGRAATRSGEQRESAAAAAALVMQDRSMARLLERSKRVGTMLLKADGEEVERIDELAGELLAREYATPSRPRPCTQQADDCVRCYANHAADPLACAAAVDAYSACAKAAWQEALQRGVTS</sequence>
<organism evidence="2 3">
    <name type="scientific">Chlorella vulgaris</name>
    <name type="common">Green alga</name>
    <dbReference type="NCBI Taxonomy" id="3077"/>
    <lineage>
        <taxon>Eukaryota</taxon>
        <taxon>Viridiplantae</taxon>
        <taxon>Chlorophyta</taxon>
        <taxon>core chlorophytes</taxon>
        <taxon>Trebouxiophyceae</taxon>
        <taxon>Chlorellales</taxon>
        <taxon>Chlorellaceae</taxon>
        <taxon>Chlorella clade</taxon>
        <taxon>Chlorella</taxon>
    </lineage>
</organism>
<evidence type="ECO:0000313" key="2">
    <source>
        <dbReference type="EMBL" id="KAI3429569.1"/>
    </source>
</evidence>
<evidence type="ECO:0000313" key="3">
    <source>
        <dbReference type="Proteomes" id="UP001055712"/>
    </source>
</evidence>
<dbReference type="OrthoDB" id="541597at2759"/>
<dbReference type="Proteomes" id="UP001055712">
    <property type="component" value="Unassembled WGS sequence"/>
</dbReference>
<name>A0A9D4TMH3_CHLVU</name>
<reference evidence="2" key="2">
    <citation type="submission" date="2020-11" db="EMBL/GenBank/DDBJ databases">
        <authorList>
            <person name="Cecchin M."/>
            <person name="Marcolungo L."/>
            <person name="Rossato M."/>
            <person name="Girolomoni L."/>
            <person name="Cosentino E."/>
            <person name="Cuine S."/>
            <person name="Li-Beisson Y."/>
            <person name="Delledonne M."/>
            <person name="Ballottari M."/>
        </authorList>
    </citation>
    <scope>NUCLEOTIDE SEQUENCE</scope>
    <source>
        <strain evidence="2">211/11P</strain>
        <tissue evidence="2">Whole cell</tissue>
    </source>
</reference>
<keyword evidence="3" id="KW-1185">Reference proteome</keyword>
<feature type="region of interest" description="Disordered" evidence="1">
    <location>
        <begin position="1"/>
        <end position="58"/>
    </location>
</feature>
<comment type="caution">
    <text evidence="2">The sequence shown here is derived from an EMBL/GenBank/DDBJ whole genome shotgun (WGS) entry which is preliminary data.</text>
</comment>
<gene>
    <name evidence="2" type="ORF">D9Q98_005656</name>
</gene>